<keyword evidence="3" id="KW-1185">Reference proteome</keyword>
<dbReference type="HOGENOM" id="CLU_879578_0_0_10"/>
<reference evidence="2 3" key="1">
    <citation type="submission" date="2013-08" db="EMBL/GenBank/DDBJ databases">
        <authorList>
            <person name="Weinstock G."/>
            <person name="Sodergren E."/>
            <person name="Wylie T."/>
            <person name="Fulton L."/>
            <person name="Fulton R."/>
            <person name="Fronick C."/>
            <person name="O'Laughlin M."/>
            <person name="Godfrey J."/>
            <person name="Miner T."/>
            <person name="Herter B."/>
            <person name="Appelbaum E."/>
            <person name="Cordes M."/>
            <person name="Lek S."/>
            <person name="Wollam A."/>
            <person name="Pepin K.H."/>
            <person name="Palsikar V.B."/>
            <person name="Mitreva M."/>
            <person name="Wilson R.K."/>
        </authorList>
    </citation>
    <scope>NUCLEOTIDE SEQUENCE [LARGE SCALE GENOMIC DNA]</scope>
    <source>
        <strain evidence="2 3">ATCC 15930</strain>
    </source>
</reference>
<protein>
    <submittedName>
        <fullName evidence="2">Acetyltransferase, GNAT family</fullName>
    </submittedName>
</protein>
<dbReference type="InterPro" id="IPR016181">
    <property type="entry name" value="Acyl_CoA_acyltransferase"/>
</dbReference>
<evidence type="ECO:0000259" key="1">
    <source>
        <dbReference type="PROSITE" id="PS51186"/>
    </source>
</evidence>
<dbReference type="Proteomes" id="UP000027442">
    <property type="component" value="Unassembled WGS sequence"/>
</dbReference>
<accession>A0A069QI17</accession>
<gene>
    <name evidence="2" type="ORF">HMPREF1991_01524</name>
</gene>
<proteinExistence type="predicted"/>
<evidence type="ECO:0000313" key="3">
    <source>
        <dbReference type="Proteomes" id="UP000027442"/>
    </source>
</evidence>
<dbReference type="PATRIC" id="fig|1122985.7.peg.1586"/>
<dbReference type="CDD" id="cd04301">
    <property type="entry name" value="NAT_SF"/>
    <property type="match status" value="1"/>
</dbReference>
<sequence>MEIILNCEDKMKEEFIYHNAENYTLIMTSSGEGICSVSIDENIRSCACIYNLSVEEKCRVRGYGNRLLEEAEKVAQKLGASVVSLAAEKDKFMADWYERKGYKPIFSDKEYITFYKSLKNENNKNRISMEIILKCGDKINVPEGCKAEIKDGVITIEKERTETPKFKDGDFVTSIGGRVMGIVYECRDNNGDPVIYMHWDNDSKLGQFKKWRAEVFRLATEKERQTITAQMAEQNLRWNAEEKELEWIRWRAEDGEEYCYVGNQGIIMVDKEDGHCADKNRHEFGNYFRTREQAEGAAKLVKATLRKFYEDYESNK</sequence>
<feature type="domain" description="N-acetyltransferase" evidence="1">
    <location>
        <begin position="1"/>
        <end position="121"/>
    </location>
</feature>
<keyword evidence="2" id="KW-0808">Transferase</keyword>
<name>A0A069QI17_HOYLO</name>
<dbReference type="AlphaFoldDB" id="A0A069QI17"/>
<dbReference type="PROSITE" id="PS51186">
    <property type="entry name" value="GNAT"/>
    <property type="match status" value="1"/>
</dbReference>
<dbReference type="SUPFAM" id="SSF55729">
    <property type="entry name" value="Acyl-CoA N-acyltransferases (Nat)"/>
    <property type="match status" value="1"/>
</dbReference>
<dbReference type="EMBL" id="JNGW01000066">
    <property type="protein sequence ID" value="KDR52342.1"/>
    <property type="molecule type" value="Genomic_DNA"/>
</dbReference>
<dbReference type="GO" id="GO:0016747">
    <property type="term" value="F:acyltransferase activity, transferring groups other than amino-acyl groups"/>
    <property type="evidence" value="ECO:0007669"/>
    <property type="project" value="InterPro"/>
</dbReference>
<comment type="caution">
    <text evidence="2">The sequence shown here is derived from an EMBL/GenBank/DDBJ whole genome shotgun (WGS) entry which is preliminary data.</text>
</comment>
<evidence type="ECO:0000313" key="2">
    <source>
        <dbReference type="EMBL" id="KDR52342.1"/>
    </source>
</evidence>
<dbReference type="InterPro" id="IPR000182">
    <property type="entry name" value="GNAT_dom"/>
</dbReference>
<dbReference type="Pfam" id="PF13673">
    <property type="entry name" value="Acetyltransf_10"/>
    <property type="match status" value="1"/>
</dbReference>
<organism evidence="2 3">
    <name type="scientific">Hoylesella loescheii DSM 19665 = JCM 12249 = ATCC 15930</name>
    <dbReference type="NCBI Taxonomy" id="1122985"/>
    <lineage>
        <taxon>Bacteria</taxon>
        <taxon>Pseudomonadati</taxon>
        <taxon>Bacteroidota</taxon>
        <taxon>Bacteroidia</taxon>
        <taxon>Bacteroidales</taxon>
        <taxon>Prevotellaceae</taxon>
        <taxon>Hoylesella</taxon>
    </lineage>
</organism>
<dbReference type="Gene3D" id="3.40.630.30">
    <property type="match status" value="1"/>
</dbReference>